<dbReference type="AlphaFoldDB" id="A0A168QXZ8"/>
<dbReference type="PANTHER" id="PTHR34104:SF3">
    <property type="entry name" value="TRANSMEMBRANE PROTEIN 254"/>
    <property type="match status" value="1"/>
</dbReference>
<keyword evidence="4" id="KW-0472">Membrane</keyword>
<evidence type="ECO:0000256" key="1">
    <source>
        <dbReference type="ARBA" id="ARBA00004141"/>
    </source>
</evidence>
<dbReference type="InterPro" id="IPR037119">
    <property type="entry name" value="Haem_oxidase_HugZ-like_sf"/>
</dbReference>
<comment type="subcellular location">
    <subcellularLocation>
        <location evidence="1">Membrane</location>
        <topology evidence="1">Multi-pass membrane protein</topology>
    </subcellularLocation>
</comment>
<organism evidence="6">
    <name type="scientific">Absidia glauca</name>
    <name type="common">Pin mould</name>
    <dbReference type="NCBI Taxonomy" id="4829"/>
    <lineage>
        <taxon>Eukaryota</taxon>
        <taxon>Fungi</taxon>
        <taxon>Fungi incertae sedis</taxon>
        <taxon>Mucoromycota</taxon>
        <taxon>Mucoromycotina</taxon>
        <taxon>Mucoromycetes</taxon>
        <taxon>Mucorales</taxon>
        <taxon>Cunninghamellaceae</taxon>
        <taxon>Absidia</taxon>
    </lineage>
</organism>
<evidence type="ECO:0000256" key="3">
    <source>
        <dbReference type="ARBA" id="ARBA00022989"/>
    </source>
</evidence>
<evidence type="ECO:0000256" key="4">
    <source>
        <dbReference type="ARBA" id="ARBA00023136"/>
    </source>
</evidence>
<accession>A0A168QXZ8</accession>
<proteinExistence type="predicted"/>
<dbReference type="OrthoDB" id="5553410at2759"/>
<dbReference type="Pfam" id="PF10615">
    <property type="entry name" value="DUF2470"/>
    <property type="match status" value="1"/>
</dbReference>
<keyword evidence="3" id="KW-1133">Transmembrane helix</keyword>
<dbReference type="InterPro" id="IPR028110">
    <property type="entry name" value="TMEM254"/>
</dbReference>
<dbReference type="Gene3D" id="3.20.180.10">
    <property type="entry name" value="PNP-oxidase-like"/>
    <property type="match status" value="1"/>
</dbReference>
<name>A0A168QXZ8_ABSGL</name>
<evidence type="ECO:0000313" key="6">
    <source>
        <dbReference type="EMBL" id="SAM05747.1"/>
    </source>
</evidence>
<dbReference type="OMA" id="YMSVHSA"/>
<keyword evidence="7" id="KW-1185">Reference proteome</keyword>
<dbReference type="InterPro" id="IPR019595">
    <property type="entry name" value="DUF2470"/>
</dbReference>
<evidence type="ECO:0000313" key="7">
    <source>
        <dbReference type="Proteomes" id="UP000078561"/>
    </source>
</evidence>
<evidence type="ECO:0000256" key="2">
    <source>
        <dbReference type="ARBA" id="ARBA00022692"/>
    </source>
</evidence>
<dbReference type="PANTHER" id="PTHR34104">
    <property type="entry name" value="TRANSMEMBRANE PROTEIN 254"/>
    <property type="match status" value="1"/>
</dbReference>
<keyword evidence="2" id="KW-0812">Transmembrane</keyword>
<dbReference type="EMBL" id="LT554468">
    <property type="protein sequence ID" value="SAM05747.1"/>
    <property type="molecule type" value="Genomic_DNA"/>
</dbReference>
<dbReference type="GO" id="GO:0016020">
    <property type="term" value="C:membrane"/>
    <property type="evidence" value="ECO:0007669"/>
    <property type="project" value="UniProtKB-SubCell"/>
</dbReference>
<protein>
    <recommendedName>
        <fullName evidence="5">DUF2470 domain-containing protein</fullName>
    </recommendedName>
</protein>
<dbReference type="Pfam" id="PF14934">
    <property type="entry name" value="TMEM254"/>
    <property type="match status" value="1"/>
</dbReference>
<evidence type="ECO:0000259" key="5">
    <source>
        <dbReference type="Pfam" id="PF10615"/>
    </source>
</evidence>
<dbReference type="InParanoid" id="A0A168QXZ8"/>
<dbReference type="Proteomes" id="UP000078561">
    <property type="component" value="Unassembled WGS sequence"/>
</dbReference>
<feature type="domain" description="DUF2470" evidence="5">
    <location>
        <begin position="12"/>
        <end position="89"/>
    </location>
</feature>
<gene>
    <name evidence="6" type="primary">ABSGL_11622.1 scaffold 12295</name>
</gene>
<sequence>MASNSFAEHSHSISAYMSGHEGANLAYVRYFGNRPNAIKATFKSLDAHGFTIEYNTAQENGLTTVIPWPTSSSPPLKTREQIRPLLESMAKEAEEALGMPSSLNGPPPIQAMLKAQAAEEARQLVRQKEAEEQKARDTFLHADLAWQIPIIIGMLNLGYLAARSRIDTGPWYAAQIQRTIGLPIIQWVWRISVGLHVGESVIACGICLKRGWYSASNTAKWTLSTFLFGFASLSKLLRLGKQEQEKMD</sequence>
<reference evidence="6" key="1">
    <citation type="submission" date="2016-04" db="EMBL/GenBank/DDBJ databases">
        <authorList>
            <person name="Evans L.H."/>
            <person name="Alamgir A."/>
            <person name="Owens N."/>
            <person name="Weber N.D."/>
            <person name="Virtaneva K."/>
            <person name="Barbian K."/>
            <person name="Babar A."/>
            <person name="Rosenke K."/>
        </authorList>
    </citation>
    <scope>NUCLEOTIDE SEQUENCE [LARGE SCALE GENOMIC DNA]</scope>
    <source>
        <strain evidence="6">CBS 101.48</strain>
    </source>
</reference>